<name>A0A4P9VV59_9GAMM</name>
<accession>A0A4P9VV59</accession>
<dbReference type="AlphaFoldDB" id="A0A4P9VV59"/>
<dbReference type="PROSITE" id="PS50267">
    <property type="entry name" value="NA_NEUROTRAN_SYMP_3"/>
    <property type="match status" value="1"/>
</dbReference>
<dbReference type="Pfam" id="PF00209">
    <property type="entry name" value="SNF"/>
    <property type="match status" value="2"/>
</dbReference>
<dbReference type="NCBIfam" id="NF037979">
    <property type="entry name" value="Na_transp"/>
    <property type="match status" value="1"/>
</dbReference>
<sequence length="449" mass="49323">MGEVREQFKSRFGFVMSAAGAAVGLGNIWGFPTRAAENGGAAFLLAYIVLIALLAYPMLVVEITIGRFGRSNPWDSLRMLDRRRVSLWLSSIAGLGTILVPTLVMTFYCIVAGWFLCYMLAPIANILQLTSLAEWLTDFSTSRNLTAAAVFYILTIAIVQSGVRDGVEKWSQRLMPALFILFAALIAYLLTLPGASQGLAMYLIPDMDKLWDSELLISAMGQAFFSLTIGGGSMMVYGSYLAKKEHIPKMAMQVTAIDTSVAFIAGLLILPAMFVAMNHGVQIYGENGELLSSDTLVFAVLPSLFETMGSIGSILAVAFFLLMTLAALTSSISMLEVPVALLQEKTKQKRSLITWGLGLLALLISTLIIFNFQQLFGLVIAVSTEYMQPLTALVTCILGAWLWNRQQVIAELKQGYPELMTGVFWKIWPWYVRVVCPLLIILVIVNTLF</sequence>
<keyword evidence="4 6" id="KW-1133">Transmembrane helix</keyword>
<feature type="transmembrane region" description="Helical" evidence="6">
    <location>
        <begin position="254"/>
        <end position="277"/>
    </location>
</feature>
<reference evidence="7 8" key="1">
    <citation type="submission" date="2017-04" db="EMBL/GenBank/DDBJ databases">
        <title>Draft genome sequence of Zooshikella ganghwensis VG4 isolated from Red Sea sediments.</title>
        <authorList>
            <person name="Rehman Z."/>
            <person name="Alam I."/>
            <person name="Kamau A."/>
            <person name="Bajic V."/>
            <person name="Leiknes T."/>
        </authorList>
    </citation>
    <scope>NUCLEOTIDE SEQUENCE [LARGE SCALE GENOMIC DNA]</scope>
    <source>
        <strain evidence="7 8">VG4</strain>
    </source>
</reference>
<dbReference type="PANTHER" id="PTHR42948:SF1">
    <property type="entry name" value="TRANSPORTER"/>
    <property type="match status" value="1"/>
</dbReference>
<feature type="transmembrane region" description="Helical" evidence="6">
    <location>
        <begin position="311"/>
        <end position="332"/>
    </location>
</feature>
<evidence type="ECO:0000256" key="4">
    <source>
        <dbReference type="ARBA" id="ARBA00022989"/>
    </source>
</evidence>
<dbReference type="InterPro" id="IPR000175">
    <property type="entry name" value="Na/ntran_symport"/>
</dbReference>
<feature type="transmembrane region" description="Helical" evidence="6">
    <location>
        <begin position="352"/>
        <end position="374"/>
    </location>
</feature>
<gene>
    <name evidence="7" type="ORF">B9G39_25260</name>
</gene>
<dbReference type="GO" id="GO:0016020">
    <property type="term" value="C:membrane"/>
    <property type="evidence" value="ECO:0007669"/>
    <property type="project" value="UniProtKB-SubCell"/>
</dbReference>
<dbReference type="RefSeq" id="WP_094789509.1">
    <property type="nucleotide sequence ID" value="NZ_JAEVHG010000009.1"/>
</dbReference>
<feature type="transmembrane region" description="Helical" evidence="6">
    <location>
        <begin position="145"/>
        <end position="163"/>
    </location>
</feature>
<protein>
    <submittedName>
        <fullName evidence="7">Sodium-dependent transporter</fullName>
    </submittedName>
</protein>
<dbReference type="InterPro" id="IPR037272">
    <property type="entry name" value="SNS_sf"/>
</dbReference>
<keyword evidence="2" id="KW-0813">Transport</keyword>
<feature type="transmembrane region" description="Helical" evidence="6">
    <location>
        <begin position="43"/>
        <end position="65"/>
    </location>
</feature>
<evidence type="ECO:0000256" key="2">
    <source>
        <dbReference type="ARBA" id="ARBA00022448"/>
    </source>
</evidence>
<dbReference type="PANTHER" id="PTHR42948">
    <property type="entry name" value="TRANSPORTER"/>
    <property type="match status" value="1"/>
</dbReference>
<keyword evidence="5 6" id="KW-0472">Membrane</keyword>
<keyword evidence="3 6" id="KW-0812">Transmembrane</keyword>
<proteinExistence type="predicted"/>
<feature type="transmembrane region" description="Helical" evidence="6">
    <location>
        <begin position="386"/>
        <end position="403"/>
    </location>
</feature>
<dbReference type="SUPFAM" id="SSF161070">
    <property type="entry name" value="SNF-like"/>
    <property type="match status" value="1"/>
</dbReference>
<evidence type="ECO:0000256" key="1">
    <source>
        <dbReference type="ARBA" id="ARBA00004141"/>
    </source>
</evidence>
<feature type="transmembrane region" description="Helical" evidence="6">
    <location>
        <begin position="86"/>
        <end position="116"/>
    </location>
</feature>
<evidence type="ECO:0000313" key="7">
    <source>
        <dbReference type="EMBL" id="RDH46859.1"/>
    </source>
</evidence>
<feature type="transmembrane region" description="Helical" evidence="6">
    <location>
        <begin position="430"/>
        <end position="448"/>
    </location>
</feature>
<organism evidence="7 8">
    <name type="scientific">Zooshikella ganghwensis</name>
    <dbReference type="NCBI Taxonomy" id="202772"/>
    <lineage>
        <taxon>Bacteria</taxon>
        <taxon>Pseudomonadati</taxon>
        <taxon>Pseudomonadota</taxon>
        <taxon>Gammaproteobacteria</taxon>
        <taxon>Oceanospirillales</taxon>
        <taxon>Zooshikellaceae</taxon>
        <taxon>Zooshikella</taxon>
    </lineage>
</organism>
<feature type="transmembrane region" description="Helical" evidence="6">
    <location>
        <begin position="215"/>
        <end position="242"/>
    </location>
</feature>
<keyword evidence="8" id="KW-1185">Reference proteome</keyword>
<comment type="subcellular location">
    <subcellularLocation>
        <location evidence="1">Membrane</location>
        <topology evidence="1">Multi-pass membrane protein</topology>
    </subcellularLocation>
</comment>
<feature type="transmembrane region" description="Helical" evidence="6">
    <location>
        <begin position="175"/>
        <end position="195"/>
    </location>
</feature>
<evidence type="ECO:0000256" key="5">
    <source>
        <dbReference type="ARBA" id="ARBA00023136"/>
    </source>
</evidence>
<evidence type="ECO:0000256" key="6">
    <source>
        <dbReference type="SAM" id="Phobius"/>
    </source>
</evidence>
<dbReference type="PRINTS" id="PR00176">
    <property type="entry name" value="NANEUSMPORT"/>
</dbReference>
<dbReference type="Proteomes" id="UP000257039">
    <property type="component" value="Unassembled WGS sequence"/>
</dbReference>
<evidence type="ECO:0000256" key="3">
    <source>
        <dbReference type="ARBA" id="ARBA00022692"/>
    </source>
</evidence>
<comment type="caution">
    <text evidence="7">The sequence shown here is derived from an EMBL/GenBank/DDBJ whole genome shotgun (WGS) entry which is preliminary data.</text>
</comment>
<dbReference type="CDD" id="cd10336">
    <property type="entry name" value="SLC6sbd_Tyt1-Like"/>
    <property type="match status" value="1"/>
</dbReference>
<dbReference type="EMBL" id="NDXW01000001">
    <property type="protein sequence ID" value="RDH46859.1"/>
    <property type="molecule type" value="Genomic_DNA"/>
</dbReference>
<feature type="transmembrane region" description="Helical" evidence="6">
    <location>
        <begin position="12"/>
        <end position="31"/>
    </location>
</feature>
<evidence type="ECO:0000313" key="8">
    <source>
        <dbReference type="Proteomes" id="UP000257039"/>
    </source>
</evidence>
<dbReference type="InterPro" id="IPR047218">
    <property type="entry name" value="YocR/YhdH-like"/>
</dbReference>